<comment type="caution">
    <text evidence="2">The sequence shown here is derived from an EMBL/GenBank/DDBJ whole genome shotgun (WGS) entry which is preliminary data.</text>
</comment>
<dbReference type="CDD" id="cd17039">
    <property type="entry name" value="Ubl_ubiquitin_like"/>
    <property type="match status" value="1"/>
</dbReference>
<dbReference type="InterPro" id="IPR000626">
    <property type="entry name" value="Ubiquitin-like_dom"/>
</dbReference>
<evidence type="ECO:0000313" key="2">
    <source>
        <dbReference type="EMBL" id="CAG9320282.1"/>
    </source>
</evidence>
<dbReference type="Pfam" id="PF16455">
    <property type="entry name" value="UBD"/>
    <property type="match status" value="1"/>
</dbReference>
<name>A0AAU9J7P6_9CILI</name>
<evidence type="ECO:0000313" key="3">
    <source>
        <dbReference type="Proteomes" id="UP001162131"/>
    </source>
</evidence>
<organism evidence="2 3">
    <name type="scientific">Blepharisma stoltei</name>
    <dbReference type="NCBI Taxonomy" id="1481888"/>
    <lineage>
        <taxon>Eukaryota</taxon>
        <taxon>Sar</taxon>
        <taxon>Alveolata</taxon>
        <taxon>Ciliophora</taxon>
        <taxon>Postciliodesmatophora</taxon>
        <taxon>Heterotrichea</taxon>
        <taxon>Heterotrichida</taxon>
        <taxon>Blepharismidae</taxon>
        <taxon>Blepharisma</taxon>
    </lineage>
</organism>
<reference evidence="2" key="1">
    <citation type="submission" date="2021-09" db="EMBL/GenBank/DDBJ databases">
        <authorList>
            <consortium name="AG Swart"/>
            <person name="Singh M."/>
            <person name="Singh A."/>
            <person name="Seah K."/>
            <person name="Emmerich C."/>
        </authorList>
    </citation>
    <scope>NUCLEOTIDE SEQUENCE</scope>
    <source>
        <strain evidence="2">ATCC30299</strain>
    </source>
</reference>
<dbReference type="Gene3D" id="3.10.20.90">
    <property type="entry name" value="Phosphatidylinositol 3-kinase Catalytic Subunit, Chain A, domain 1"/>
    <property type="match status" value="1"/>
</dbReference>
<dbReference type="EMBL" id="CAJZBQ010000025">
    <property type="protein sequence ID" value="CAG9320282.1"/>
    <property type="molecule type" value="Genomic_DNA"/>
</dbReference>
<dbReference type="SMART" id="SM00213">
    <property type="entry name" value="UBQ"/>
    <property type="match status" value="1"/>
</dbReference>
<protein>
    <recommendedName>
        <fullName evidence="1">Ubiquitin-like domain-containing protein</fullName>
    </recommendedName>
</protein>
<proteinExistence type="predicted"/>
<feature type="domain" description="Ubiquitin-like" evidence="1">
    <location>
        <begin position="140"/>
        <end position="212"/>
    </location>
</feature>
<dbReference type="AlphaFoldDB" id="A0AAU9J7P6"/>
<sequence>MGCCGTRTEYEGDVNKLDFFIANDYKELDGKEAGEGIKRTPAWQATITGEELRRKREEFWCVQKTGHRHIWLYIRQAAEADAETAKAILEMAEIKVEKDTMSVCVDAEGNRYNVPPFMINDPIFPPGGFISKKIIKQEIIKLKGRISSSPNDIEVEVDNTKTGRDLKQIILEKNGIQTDKMRLFFGGKEIRENDSLISCNIEDGMVFQVYYRPKPRTME</sequence>
<dbReference type="Gene3D" id="1.20.225.20">
    <property type="entry name" value="Ub domain-containing protein, DC-UbP/UBTD2, N-terminal domain"/>
    <property type="match status" value="1"/>
</dbReference>
<dbReference type="PANTHER" id="PTHR13609">
    <property type="entry name" value="UBIQUITIN DOMAIN CONTAINING 1 PROTEIN-RELATED"/>
    <property type="match status" value="1"/>
</dbReference>
<keyword evidence="3" id="KW-1185">Reference proteome</keyword>
<dbReference type="Pfam" id="PF00240">
    <property type="entry name" value="ubiquitin"/>
    <property type="match status" value="1"/>
</dbReference>
<dbReference type="Proteomes" id="UP001162131">
    <property type="component" value="Unassembled WGS sequence"/>
</dbReference>
<accession>A0AAU9J7P6</accession>
<dbReference type="PROSITE" id="PS50053">
    <property type="entry name" value="UBIQUITIN_2"/>
    <property type="match status" value="1"/>
</dbReference>
<dbReference type="InterPro" id="IPR039869">
    <property type="entry name" value="UBTD1/2"/>
</dbReference>
<dbReference type="InterPro" id="IPR032752">
    <property type="entry name" value="DC-UbP/UBTD2_N"/>
</dbReference>
<evidence type="ECO:0000259" key="1">
    <source>
        <dbReference type="PROSITE" id="PS50053"/>
    </source>
</evidence>
<gene>
    <name evidence="2" type="ORF">BSTOLATCC_MIC26202</name>
</gene>
<dbReference type="SUPFAM" id="SSF54236">
    <property type="entry name" value="Ubiquitin-like"/>
    <property type="match status" value="1"/>
</dbReference>
<dbReference type="InterPro" id="IPR029071">
    <property type="entry name" value="Ubiquitin-like_domsf"/>
</dbReference>
<dbReference type="InterPro" id="IPR038169">
    <property type="entry name" value="DC-UbP/UBTD2_N_sf"/>
</dbReference>